<dbReference type="SUPFAM" id="SSF52540">
    <property type="entry name" value="P-loop containing nucleoside triphosphate hydrolases"/>
    <property type="match status" value="1"/>
</dbReference>
<name>A0AAV4SBB0_CAEEX</name>
<dbReference type="AlphaFoldDB" id="A0AAV4SBB0"/>
<reference evidence="2 3" key="1">
    <citation type="submission" date="2021-06" db="EMBL/GenBank/DDBJ databases">
        <title>Caerostris extrusa draft genome.</title>
        <authorList>
            <person name="Kono N."/>
            <person name="Arakawa K."/>
        </authorList>
    </citation>
    <scope>NUCLEOTIDE SEQUENCE [LARGE SCALE GENOMIC DNA]</scope>
</reference>
<evidence type="ECO:0000259" key="1">
    <source>
        <dbReference type="Pfam" id="PF00685"/>
    </source>
</evidence>
<dbReference type="Gene3D" id="3.40.50.300">
    <property type="entry name" value="P-loop containing nucleotide triphosphate hydrolases"/>
    <property type="match status" value="1"/>
</dbReference>
<dbReference type="Proteomes" id="UP001054945">
    <property type="component" value="Unassembled WGS sequence"/>
</dbReference>
<comment type="caution">
    <text evidence="2">The sequence shown here is derived from an EMBL/GenBank/DDBJ whole genome shotgun (WGS) entry which is preliminary data.</text>
</comment>
<sequence>MTDRIKRMPTRPINGIPVPLFLAPMCIKEVLEYKPIPGDVFIHTYPKCGSNWMQNIALYIFRKGREVENRQIS</sequence>
<dbReference type="EMBL" id="BPLR01009109">
    <property type="protein sequence ID" value="GIY29667.1"/>
    <property type="molecule type" value="Genomic_DNA"/>
</dbReference>
<evidence type="ECO:0000313" key="2">
    <source>
        <dbReference type="EMBL" id="GIY29667.1"/>
    </source>
</evidence>
<gene>
    <name evidence="2" type="primary">X975_18648</name>
    <name evidence="2" type="ORF">CEXT_556531</name>
</gene>
<dbReference type="GO" id="GO:0008146">
    <property type="term" value="F:sulfotransferase activity"/>
    <property type="evidence" value="ECO:0007669"/>
    <property type="project" value="InterPro"/>
</dbReference>
<dbReference type="InterPro" id="IPR027417">
    <property type="entry name" value="P-loop_NTPase"/>
</dbReference>
<proteinExistence type="predicted"/>
<keyword evidence="3" id="KW-1185">Reference proteome</keyword>
<protein>
    <submittedName>
        <fullName evidence="2">Sulfotransferase 1C4</fullName>
    </submittedName>
</protein>
<accession>A0AAV4SBB0</accession>
<evidence type="ECO:0000313" key="3">
    <source>
        <dbReference type="Proteomes" id="UP001054945"/>
    </source>
</evidence>
<feature type="domain" description="Sulfotransferase" evidence="1">
    <location>
        <begin position="38"/>
        <end position="65"/>
    </location>
</feature>
<organism evidence="2 3">
    <name type="scientific">Caerostris extrusa</name>
    <name type="common">Bark spider</name>
    <name type="synonym">Caerostris bankana</name>
    <dbReference type="NCBI Taxonomy" id="172846"/>
    <lineage>
        <taxon>Eukaryota</taxon>
        <taxon>Metazoa</taxon>
        <taxon>Ecdysozoa</taxon>
        <taxon>Arthropoda</taxon>
        <taxon>Chelicerata</taxon>
        <taxon>Arachnida</taxon>
        <taxon>Araneae</taxon>
        <taxon>Araneomorphae</taxon>
        <taxon>Entelegynae</taxon>
        <taxon>Araneoidea</taxon>
        <taxon>Araneidae</taxon>
        <taxon>Caerostris</taxon>
    </lineage>
</organism>
<dbReference type="InterPro" id="IPR000863">
    <property type="entry name" value="Sulfotransferase_dom"/>
</dbReference>
<dbReference type="Pfam" id="PF00685">
    <property type="entry name" value="Sulfotransfer_1"/>
    <property type="match status" value="1"/>
</dbReference>